<feature type="chain" id="PRO_5036445764" evidence="2">
    <location>
        <begin position="19"/>
        <end position="139"/>
    </location>
</feature>
<dbReference type="OrthoDB" id="6134450at2759"/>
<dbReference type="Proteomes" id="UP000005408">
    <property type="component" value="Unassembled WGS sequence"/>
</dbReference>
<dbReference type="KEGG" id="crg:105346797"/>
<protein>
    <submittedName>
        <fullName evidence="3">Uncharacterized protein</fullName>
    </submittedName>
</protein>
<dbReference type="GeneID" id="105346797"/>
<keyword evidence="4" id="KW-1185">Reference proteome</keyword>
<evidence type="ECO:0000313" key="3">
    <source>
        <dbReference type="EnsemblMetazoa" id="G34940.1:cds"/>
    </source>
</evidence>
<feature type="region of interest" description="Disordered" evidence="1">
    <location>
        <begin position="113"/>
        <end position="139"/>
    </location>
</feature>
<dbReference type="RefSeq" id="XP_011453809.1">
    <property type="nucleotide sequence ID" value="XM_011455507.4"/>
</dbReference>
<evidence type="ECO:0000256" key="1">
    <source>
        <dbReference type="SAM" id="MobiDB-lite"/>
    </source>
</evidence>
<dbReference type="AlphaFoldDB" id="A0A8W8MR25"/>
<organism evidence="3 4">
    <name type="scientific">Magallana gigas</name>
    <name type="common">Pacific oyster</name>
    <name type="synonym">Crassostrea gigas</name>
    <dbReference type="NCBI Taxonomy" id="29159"/>
    <lineage>
        <taxon>Eukaryota</taxon>
        <taxon>Metazoa</taxon>
        <taxon>Spiralia</taxon>
        <taxon>Lophotrochozoa</taxon>
        <taxon>Mollusca</taxon>
        <taxon>Bivalvia</taxon>
        <taxon>Autobranchia</taxon>
        <taxon>Pteriomorphia</taxon>
        <taxon>Ostreida</taxon>
        <taxon>Ostreoidea</taxon>
        <taxon>Ostreidae</taxon>
        <taxon>Magallana</taxon>
    </lineage>
</organism>
<sequence length="139" mass="15147">MMSVSALIFFSLVSFVVCEQILYDKKHHKAVVVRPGTGCYVYHLNHDQTQESYDDTLRPALEKKIIDALDCSHDIHEVGHHSIDHLSADIKSTCASVPVYGFDQTSAGCATTTMAPTSTDMPSTSTDPPSTSMDPPTTT</sequence>
<evidence type="ECO:0000256" key="2">
    <source>
        <dbReference type="SAM" id="SignalP"/>
    </source>
</evidence>
<evidence type="ECO:0000313" key="4">
    <source>
        <dbReference type="Proteomes" id="UP000005408"/>
    </source>
</evidence>
<proteinExistence type="predicted"/>
<feature type="signal peptide" evidence="2">
    <location>
        <begin position="1"/>
        <end position="18"/>
    </location>
</feature>
<dbReference type="EnsemblMetazoa" id="G34940.1">
    <property type="protein sequence ID" value="G34940.1:cds"/>
    <property type="gene ID" value="G34940"/>
</dbReference>
<keyword evidence="2" id="KW-0732">Signal</keyword>
<name>A0A8W8MR25_MAGGI</name>
<reference evidence="3" key="1">
    <citation type="submission" date="2022-08" db="UniProtKB">
        <authorList>
            <consortium name="EnsemblMetazoa"/>
        </authorList>
    </citation>
    <scope>IDENTIFICATION</scope>
    <source>
        <strain evidence="3">05x7-T-G4-1.051#20</strain>
    </source>
</reference>
<accession>A0A8W8MR25</accession>